<feature type="transmembrane region" description="Helical" evidence="17">
    <location>
        <begin position="90"/>
        <end position="110"/>
    </location>
</feature>
<feature type="transmembrane region" description="Helical" evidence="17">
    <location>
        <begin position="6"/>
        <end position="23"/>
    </location>
</feature>
<feature type="transmembrane region" description="Helical" evidence="17">
    <location>
        <begin position="193"/>
        <end position="213"/>
    </location>
</feature>
<accession>W6M5S5</accession>
<dbReference type="GO" id="GO:0008750">
    <property type="term" value="F:proton-translocating NAD(P)+ transhydrogenase activity"/>
    <property type="evidence" value="ECO:0007669"/>
    <property type="project" value="UniProtKB-EC"/>
</dbReference>
<evidence type="ECO:0000256" key="15">
    <source>
        <dbReference type="ARBA" id="ARBA00048202"/>
    </source>
</evidence>
<keyword evidence="20" id="KW-1185">Reference proteome</keyword>
<dbReference type="PANTHER" id="PTHR44758">
    <property type="entry name" value="NAD(P) TRANSHYDROGENASE SUBUNIT BETA"/>
    <property type="match status" value="1"/>
</dbReference>
<evidence type="ECO:0000256" key="8">
    <source>
        <dbReference type="ARBA" id="ARBA00022519"/>
    </source>
</evidence>
<evidence type="ECO:0000259" key="18">
    <source>
        <dbReference type="Pfam" id="PF02233"/>
    </source>
</evidence>
<dbReference type="EC" id="7.1.1.1" evidence="5 16"/>
<evidence type="ECO:0000256" key="9">
    <source>
        <dbReference type="ARBA" id="ARBA00022692"/>
    </source>
</evidence>
<protein>
    <recommendedName>
        <fullName evidence="6 16">NAD(P) transhydrogenase subunit beta</fullName>
        <ecNumber evidence="5 16">7.1.1.1</ecNumber>
    </recommendedName>
    <alternativeName>
        <fullName evidence="16">Nicotinamide nucleotide transhydrogenase subunit beta</fullName>
    </alternativeName>
</protein>
<keyword evidence="8 16" id="KW-0997">Cell inner membrane</keyword>
<keyword evidence="19" id="KW-0560">Oxidoreductase</keyword>
<dbReference type="EMBL" id="CBTJ020000054">
    <property type="protein sequence ID" value="CDI03236.1"/>
    <property type="molecule type" value="Genomic_DNA"/>
</dbReference>
<gene>
    <name evidence="19" type="primary">pntB</name>
    <name evidence="19" type="ORF">BN873_460040</name>
</gene>
<dbReference type="Proteomes" id="UP000035760">
    <property type="component" value="Unassembled WGS sequence"/>
</dbReference>
<comment type="caution">
    <text evidence="19">The sequence shown here is derived from an EMBL/GenBank/DDBJ whole genome shotgun (WGS) entry which is preliminary data.</text>
</comment>
<comment type="catalytic activity">
    <reaction evidence="15 16">
        <text>NAD(+) + NADPH + H(+)(in) = NADH + NADP(+) + H(+)(out)</text>
        <dbReference type="Rhea" id="RHEA:47992"/>
        <dbReference type="ChEBI" id="CHEBI:15378"/>
        <dbReference type="ChEBI" id="CHEBI:57540"/>
        <dbReference type="ChEBI" id="CHEBI:57783"/>
        <dbReference type="ChEBI" id="CHEBI:57945"/>
        <dbReference type="ChEBI" id="CHEBI:58349"/>
        <dbReference type="EC" id="7.1.1.1"/>
    </reaction>
</comment>
<keyword evidence="7 16" id="KW-1003">Cell membrane</keyword>
<evidence type="ECO:0000256" key="7">
    <source>
        <dbReference type="ARBA" id="ARBA00022475"/>
    </source>
</evidence>
<dbReference type="Pfam" id="PF02233">
    <property type="entry name" value="PNTB"/>
    <property type="match status" value="1"/>
</dbReference>
<evidence type="ECO:0000256" key="1">
    <source>
        <dbReference type="ARBA" id="ARBA00003943"/>
    </source>
</evidence>
<dbReference type="SUPFAM" id="SSF52467">
    <property type="entry name" value="DHS-like NAD/FAD-binding domain"/>
    <property type="match status" value="1"/>
</dbReference>
<dbReference type="GO" id="GO:0016491">
    <property type="term" value="F:oxidoreductase activity"/>
    <property type="evidence" value="ECO:0007669"/>
    <property type="project" value="UniProtKB-KW"/>
</dbReference>
<evidence type="ECO:0000256" key="4">
    <source>
        <dbReference type="ARBA" id="ARBA00011870"/>
    </source>
</evidence>
<proteinExistence type="inferred from homology"/>
<evidence type="ECO:0000256" key="11">
    <source>
        <dbReference type="ARBA" id="ARBA00022967"/>
    </source>
</evidence>
<dbReference type="Gene3D" id="3.40.50.1220">
    <property type="entry name" value="TPP-binding domain"/>
    <property type="match status" value="1"/>
</dbReference>
<comment type="subcellular location">
    <subcellularLocation>
        <location evidence="2">Cell inner membrane</location>
        <topology evidence="2">Multi-pass membrane protein</topology>
    </subcellularLocation>
</comment>
<evidence type="ECO:0000256" key="2">
    <source>
        <dbReference type="ARBA" id="ARBA00004429"/>
    </source>
</evidence>
<dbReference type="OrthoDB" id="9763786at2"/>
<dbReference type="RefSeq" id="WP_048673816.1">
    <property type="nucleotide sequence ID" value="NZ_CBTJ020000054.1"/>
</dbReference>
<evidence type="ECO:0000256" key="10">
    <source>
        <dbReference type="ARBA" id="ARBA00022857"/>
    </source>
</evidence>
<dbReference type="GO" id="GO:0050661">
    <property type="term" value="F:NADP binding"/>
    <property type="evidence" value="ECO:0007669"/>
    <property type="project" value="InterPro"/>
</dbReference>
<feature type="transmembrane region" description="Helical" evidence="17">
    <location>
        <begin position="220"/>
        <end position="239"/>
    </location>
</feature>
<feature type="transmembrane region" description="Helical" evidence="17">
    <location>
        <begin position="168"/>
        <end position="187"/>
    </location>
</feature>
<name>W6M5S5_9GAMM</name>
<reference evidence="19" key="1">
    <citation type="submission" date="2013-07" db="EMBL/GenBank/DDBJ databases">
        <authorList>
            <person name="McIlroy S."/>
        </authorList>
    </citation>
    <scope>NUCLEOTIDE SEQUENCE [LARGE SCALE GENOMIC DNA]</scope>
    <source>
        <strain evidence="19">Run_A_D11</strain>
    </source>
</reference>
<evidence type="ECO:0000256" key="14">
    <source>
        <dbReference type="ARBA" id="ARBA00023136"/>
    </source>
</evidence>
<evidence type="ECO:0000256" key="13">
    <source>
        <dbReference type="ARBA" id="ARBA00023027"/>
    </source>
</evidence>
<evidence type="ECO:0000313" key="19">
    <source>
        <dbReference type="EMBL" id="CDI03236.1"/>
    </source>
</evidence>
<keyword evidence="11 16" id="KW-1278">Translocase</keyword>
<evidence type="ECO:0000256" key="16">
    <source>
        <dbReference type="PIRNR" id="PIRNR000204"/>
    </source>
</evidence>
<evidence type="ECO:0000256" key="3">
    <source>
        <dbReference type="ARBA" id="ARBA00007919"/>
    </source>
</evidence>
<keyword evidence="10 16" id="KW-0521">NADP</keyword>
<organism evidence="19 20">
    <name type="scientific">Candidatus Competibacter denitrificans Run_A_D11</name>
    <dbReference type="NCBI Taxonomy" id="1400863"/>
    <lineage>
        <taxon>Bacteria</taxon>
        <taxon>Pseudomonadati</taxon>
        <taxon>Pseudomonadota</taxon>
        <taxon>Gammaproteobacteria</taxon>
        <taxon>Candidatus Competibacteraceae</taxon>
        <taxon>Candidatus Competibacter</taxon>
    </lineage>
</organism>
<feature type="domain" description="NADP transhydrogenase beta-like" evidence="18">
    <location>
        <begin position="7"/>
        <end position="462"/>
    </location>
</feature>
<evidence type="ECO:0000256" key="5">
    <source>
        <dbReference type="ARBA" id="ARBA00012943"/>
    </source>
</evidence>
<feature type="transmembrane region" description="Helical" evidence="17">
    <location>
        <begin position="122"/>
        <end position="147"/>
    </location>
</feature>
<reference evidence="19" key="2">
    <citation type="submission" date="2014-03" db="EMBL/GenBank/DDBJ databases">
        <title>Candidatus Competibacter-lineage genomes retrieved from metagenomes reveal functional metabolic diversity.</title>
        <authorList>
            <person name="McIlroy S.J."/>
            <person name="Albertsen M."/>
            <person name="Andresen E.K."/>
            <person name="Saunders A.M."/>
            <person name="Kristiansen R."/>
            <person name="Stokholm-Bjerregaard M."/>
            <person name="Nielsen K.L."/>
            <person name="Nielsen P.H."/>
        </authorList>
    </citation>
    <scope>NUCLEOTIDE SEQUENCE</scope>
    <source>
        <strain evidence="19">Run_A_D11</strain>
    </source>
</reference>
<keyword evidence="14 16" id="KW-0472">Membrane</keyword>
<evidence type="ECO:0000313" key="20">
    <source>
        <dbReference type="Proteomes" id="UP000035760"/>
    </source>
</evidence>
<sequence length="469" mass="48898">MGYLIESVYFLTAALFIIGLKRMSHPTTARSGIVWAGYGMVLATVISFIHPQIQAGTGNYLLMVVAIAIGGAIAWYGAKKVAMTAMPQMIAIYNGMGGGAAAAIAAVELLKDHGDKATAPPTFILVMAVAGALIGAVSFSGSVVAFGKLQELKFFKDDAKFRFTGQQKVNAAIFLAAAVLGLVIAISHSSSGALITIFFLLALAFGAMMALPIGGADMPVVISLFNAFTGLAVALEGYVLGNSAMIIAGIIVGSSGTLLTLMMAKAMNRSVSNVLFSNWAALGSGEAQAVTGSLKAMEPSDAAVQMAYASKVIIVPGYGMAVAQAQHKIWEMCKLLIERGATVKFAIHPVAGRMPGHMNVLLAEAGVPYDLIFDMEEINEEFPTADVALVIGANDVVNPAARNDKSSPIYGMPILNVDHAKNVQVIKRGKGVGFAGIENALFFADNTRMVYGDAQKVAAGLIQGIKDLG</sequence>
<keyword evidence="12 17" id="KW-1133">Transmembrane helix</keyword>
<dbReference type="PANTHER" id="PTHR44758:SF1">
    <property type="entry name" value="NAD(P) TRANSHYDROGENASE SUBUNIT BETA"/>
    <property type="match status" value="1"/>
</dbReference>
<dbReference type="GO" id="GO:0005886">
    <property type="term" value="C:plasma membrane"/>
    <property type="evidence" value="ECO:0007669"/>
    <property type="project" value="UniProtKB-SubCell"/>
</dbReference>
<keyword evidence="9 17" id="KW-0812">Transmembrane</keyword>
<evidence type="ECO:0000256" key="12">
    <source>
        <dbReference type="ARBA" id="ARBA00022989"/>
    </source>
</evidence>
<comment type="function">
    <text evidence="1 16">The transhydrogenation between NADH and NADP is coupled to respiration and ATP hydrolysis and functions as a proton pump across the membrane.</text>
</comment>
<dbReference type="InterPro" id="IPR029035">
    <property type="entry name" value="DHS-like_NAD/FAD-binding_dom"/>
</dbReference>
<feature type="transmembrane region" description="Helical" evidence="17">
    <location>
        <begin position="245"/>
        <end position="264"/>
    </location>
</feature>
<dbReference type="PIRSF" id="PIRSF000204">
    <property type="entry name" value="PNTB"/>
    <property type="match status" value="1"/>
</dbReference>
<dbReference type="InterPro" id="IPR012136">
    <property type="entry name" value="NADH_DH_b"/>
</dbReference>
<dbReference type="InterPro" id="IPR034300">
    <property type="entry name" value="PNTB-like"/>
</dbReference>
<dbReference type="STRING" id="1400863.BN873_460040"/>
<feature type="transmembrane region" description="Helical" evidence="17">
    <location>
        <begin position="35"/>
        <end position="53"/>
    </location>
</feature>
<feature type="transmembrane region" description="Helical" evidence="17">
    <location>
        <begin position="59"/>
        <end position="78"/>
    </location>
</feature>
<dbReference type="AlphaFoldDB" id="W6M5S5"/>
<comment type="similarity">
    <text evidence="3 16">Belongs to the PNT beta subunit family.</text>
</comment>
<comment type="subunit">
    <text evidence="4">Heterodimer of an alpha and a beta chain.</text>
</comment>
<evidence type="ECO:0000256" key="6">
    <source>
        <dbReference type="ARBA" id="ARBA00014581"/>
    </source>
</evidence>
<evidence type="ECO:0000256" key="17">
    <source>
        <dbReference type="SAM" id="Phobius"/>
    </source>
</evidence>
<keyword evidence="13 16" id="KW-0520">NAD</keyword>